<dbReference type="AlphaFoldDB" id="I4A3D9"/>
<evidence type="ECO:0000313" key="6">
    <source>
        <dbReference type="Proteomes" id="UP000006051"/>
    </source>
</evidence>
<dbReference type="Gene3D" id="3.10.129.10">
    <property type="entry name" value="Hotdog Thioesterase"/>
    <property type="match status" value="1"/>
</dbReference>
<comment type="similarity">
    <text evidence="1">Belongs to the acyl coenzyme A hydrolase family.</text>
</comment>
<dbReference type="CDD" id="cd03442">
    <property type="entry name" value="BFIT_BACH"/>
    <property type="match status" value="1"/>
</dbReference>
<dbReference type="GO" id="GO:0005829">
    <property type="term" value="C:cytosol"/>
    <property type="evidence" value="ECO:0007669"/>
    <property type="project" value="TreeGrafter"/>
</dbReference>
<dbReference type="GO" id="GO:0009062">
    <property type="term" value="P:fatty acid catabolic process"/>
    <property type="evidence" value="ECO:0007669"/>
    <property type="project" value="TreeGrafter"/>
</dbReference>
<dbReference type="InterPro" id="IPR033120">
    <property type="entry name" value="HOTDOG_ACOT"/>
</dbReference>
<dbReference type="PROSITE" id="PS51770">
    <property type="entry name" value="HOTDOG_ACOT"/>
    <property type="match status" value="1"/>
</dbReference>
<dbReference type="GO" id="GO:0052816">
    <property type="term" value="F:long-chain fatty acyl-CoA hydrolase activity"/>
    <property type="evidence" value="ECO:0007669"/>
    <property type="project" value="TreeGrafter"/>
</dbReference>
<dbReference type="PANTHER" id="PTHR11049">
    <property type="entry name" value="ACYL COENZYME A THIOESTER HYDROLASE"/>
    <property type="match status" value="1"/>
</dbReference>
<dbReference type="RefSeq" id="WP_014791974.1">
    <property type="nucleotide sequence ID" value="NC_018016.1"/>
</dbReference>
<reference evidence="5 6" key="1">
    <citation type="submission" date="2012-06" db="EMBL/GenBank/DDBJ databases">
        <title>The complete genome of Ornithobacterium rhinotracheale DSM 15997.</title>
        <authorList>
            <consortium name="US DOE Joint Genome Institute (JGI-PGF)"/>
            <person name="Lucas S."/>
            <person name="Copeland A."/>
            <person name="Lapidus A."/>
            <person name="Goodwin L."/>
            <person name="Pitluck S."/>
            <person name="Peters L."/>
            <person name="Mikhailova N."/>
            <person name="Teshima H."/>
            <person name="Kyrpides N."/>
            <person name="Mavromatis K."/>
            <person name="Pagani I."/>
            <person name="Ivanova N."/>
            <person name="Ovchinnikova G."/>
            <person name="Zeytun A."/>
            <person name="Detter J.C."/>
            <person name="Han C."/>
            <person name="Land M."/>
            <person name="Hauser L."/>
            <person name="Markowitz V."/>
            <person name="Cheng J.-F."/>
            <person name="Hugenholtz P."/>
            <person name="Woyke T."/>
            <person name="Wu D."/>
            <person name="Lang E."/>
            <person name="Kopitz M."/>
            <person name="Brambilla E."/>
            <person name="Klenk H.-P."/>
            <person name="Eisen J.A."/>
        </authorList>
    </citation>
    <scope>NUCLEOTIDE SEQUENCE [LARGE SCALE GENOMIC DNA]</scope>
    <source>
        <strain evidence="6">ATCC 51463 / DSM 15997 / CCUG 23171 / LMG 9086</strain>
    </source>
</reference>
<evidence type="ECO:0000259" key="4">
    <source>
        <dbReference type="PROSITE" id="PS51770"/>
    </source>
</evidence>
<evidence type="ECO:0000313" key="5">
    <source>
        <dbReference type="EMBL" id="AFL98473.1"/>
    </source>
</evidence>
<organism evidence="5 6">
    <name type="scientific">Ornithobacterium rhinotracheale (strain ATCC 51463 / DSM 15997 / CCUG 23171 / CIP 104009 / LMG 9086)</name>
    <dbReference type="NCBI Taxonomy" id="867902"/>
    <lineage>
        <taxon>Bacteria</taxon>
        <taxon>Pseudomonadati</taxon>
        <taxon>Bacteroidota</taxon>
        <taxon>Flavobacteriia</taxon>
        <taxon>Flavobacteriales</taxon>
        <taxon>Weeksellaceae</taxon>
        <taxon>Ornithobacterium</taxon>
    </lineage>
</organism>
<evidence type="ECO:0000256" key="2">
    <source>
        <dbReference type="ARBA" id="ARBA00022801"/>
    </source>
</evidence>
<dbReference type="Pfam" id="PF03061">
    <property type="entry name" value="4HBT"/>
    <property type="match status" value="1"/>
</dbReference>
<accession>I4A3D9</accession>
<proteinExistence type="inferred from homology"/>
<dbReference type="PANTHER" id="PTHR11049:SF24">
    <property type="entry name" value="CYTOSOLIC ACYL COENZYME A THIOESTER HYDROLASE"/>
    <property type="match status" value="1"/>
</dbReference>
<dbReference type="EMBL" id="CP003283">
    <property type="protein sequence ID" value="AFL98473.1"/>
    <property type="molecule type" value="Genomic_DNA"/>
</dbReference>
<dbReference type="SUPFAM" id="SSF54637">
    <property type="entry name" value="Thioesterase/thiol ester dehydrase-isomerase"/>
    <property type="match status" value="1"/>
</dbReference>
<feature type="domain" description="HotDog ACOT-type" evidence="4">
    <location>
        <begin position="8"/>
        <end position="121"/>
    </location>
</feature>
<dbReference type="GeneID" id="97258912"/>
<dbReference type="GO" id="GO:0006637">
    <property type="term" value="P:acyl-CoA metabolic process"/>
    <property type="evidence" value="ECO:0007669"/>
    <property type="project" value="TreeGrafter"/>
</dbReference>
<evidence type="ECO:0000256" key="3">
    <source>
        <dbReference type="PROSITE-ProRule" id="PRU01106"/>
    </source>
</evidence>
<keyword evidence="2 3" id="KW-0378">Hydrolase</keyword>
<dbReference type="HOGENOM" id="CLU_050164_3_2_10"/>
<dbReference type="InterPro" id="IPR006683">
    <property type="entry name" value="Thioestr_dom"/>
</dbReference>
<dbReference type="InterPro" id="IPR029069">
    <property type="entry name" value="HotDog_dom_sf"/>
</dbReference>
<dbReference type="eggNOG" id="COG1607">
    <property type="taxonomic scope" value="Bacteria"/>
</dbReference>
<protein>
    <submittedName>
        <fullName evidence="5">Acyl-CoA hydrolase</fullName>
    </submittedName>
</protein>
<dbReference type="InterPro" id="IPR040170">
    <property type="entry name" value="Cytosol_ACT"/>
</dbReference>
<keyword evidence="6" id="KW-1185">Reference proteome</keyword>
<evidence type="ECO:0000256" key="1">
    <source>
        <dbReference type="ARBA" id="ARBA00010458"/>
    </source>
</evidence>
<dbReference type="GeneID" id="71570407"/>
<dbReference type="Proteomes" id="UP000006051">
    <property type="component" value="Chromosome"/>
</dbReference>
<gene>
    <name evidence="5" type="ordered locus">Ornrh_2344</name>
</gene>
<dbReference type="STRING" id="867902.Ornrh_2344"/>
<name>I4A3D9_ORNRL</name>
<dbReference type="KEGG" id="orh:Ornrh_2344"/>
<sequence length="174" mass="19525">MDKQKTPNDSLTILTNVVLPNETNHLNNMFGGELLSRMDRACSIAARRHAETARVVTASVNRVDFKEPIPLGSIVKVVAKVTRAFTSSMEVIADVWVEDTSSGEKRKTNVGIYTFVAVDANNKPIEIPKITPQSEQETDRYEQALRRKQLSLLLSKKIQPSEVPDLKDFLFPEE</sequence>